<keyword evidence="3" id="KW-0547">Nucleotide-binding</keyword>
<dbReference type="PRINTS" id="PR00502">
    <property type="entry name" value="NUDIXFAMILY"/>
</dbReference>
<dbReference type="SUPFAM" id="SSF55811">
    <property type="entry name" value="Nudix"/>
    <property type="match status" value="1"/>
</dbReference>
<proteinExistence type="inferred from homology"/>
<name>A0A1G2PFT5_9BACT</name>
<evidence type="ECO:0000256" key="5">
    <source>
        <dbReference type="ARBA" id="ARBA00032644"/>
    </source>
</evidence>
<dbReference type="PROSITE" id="PS00893">
    <property type="entry name" value="NUDIX_BOX"/>
    <property type="match status" value="1"/>
</dbReference>
<dbReference type="Proteomes" id="UP000178869">
    <property type="component" value="Unassembled WGS sequence"/>
</dbReference>
<dbReference type="Pfam" id="PF00293">
    <property type="entry name" value="NUDIX"/>
    <property type="match status" value="1"/>
</dbReference>
<evidence type="ECO:0000259" key="7">
    <source>
        <dbReference type="PROSITE" id="PS51462"/>
    </source>
</evidence>
<reference evidence="8 9" key="1">
    <citation type="journal article" date="2016" name="Nat. Commun.">
        <title>Thousands of microbial genomes shed light on interconnected biogeochemical processes in an aquifer system.</title>
        <authorList>
            <person name="Anantharaman K."/>
            <person name="Brown C.T."/>
            <person name="Hug L.A."/>
            <person name="Sharon I."/>
            <person name="Castelle C.J."/>
            <person name="Probst A.J."/>
            <person name="Thomas B.C."/>
            <person name="Singh A."/>
            <person name="Wilkins M.J."/>
            <person name="Karaoz U."/>
            <person name="Brodie E.L."/>
            <person name="Williams K.H."/>
            <person name="Hubbard S.S."/>
            <person name="Banfield J.F."/>
        </authorList>
    </citation>
    <scope>NUCLEOTIDE SEQUENCE [LARGE SCALE GENOMIC DNA]</scope>
</reference>
<dbReference type="GO" id="GO:0000166">
    <property type="term" value="F:nucleotide binding"/>
    <property type="evidence" value="ECO:0007669"/>
    <property type="project" value="UniProtKB-KW"/>
</dbReference>
<dbReference type="InterPro" id="IPR020084">
    <property type="entry name" value="NUDIX_hydrolase_CS"/>
</dbReference>
<comment type="similarity">
    <text evidence="1 6">Belongs to the Nudix hydrolase family.</text>
</comment>
<dbReference type="CDD" id="cd03428">
    <property type="entry name" value="NUDIX_Ap4A_Nudt2"/>
    <property type="match status" value="1"/>
</dbReference>
<evidence type="ECO:0000256" key="1">
    <source>
        <dbReference type="ARBA" id="ARBA00005582"/>
    </source>
</evidence>
<organism evidence="8 9">
    <name type="scientific">Candidatus Terrybacteria bacterium RIFCSPHIGHO2_01_FULL_43_35</name>
    <dbReference type="NCBI Taxonomy" id="1802361"/>
    <lineage>
        <taxon>Bacteria</taxon>
        <taxon>Candidatus Terryibacteriota</taxon>
    </lineage>
</organism>
<dbReference type="GO" id="GO:0006754">
    <property type="term" value="P:ATP biosynthetic process"/>
    <property type="evidence" value="ECO:0007669"/>
    <property type="project" value="TreeGrafter"/>
</dbReference>
<dbReference type="PANTHER" id="PTHR21340:SF0">
    <property type="entry name" value="BIS(5'-NUCLEOSYL)-TETRAPHOSPHATASE [ASYMMETRICAL]"/>
    <property type="match status" value="1"/>
</dbReference>
<keyword evidence="4 6" id="KW-0378">Hydrolase</keyword>
<evidence type="ECO:0000256" key="3">
    <source>
        <dbReference type="ARBA" id="ARBA00022741"/>
    </source>
</evidence>
<protein>
    <recommendedName>
        <fullName evidence="2">Bis(5'-nucleosyl)-tetraphosphatase [asymmetrical]</fullName>
    </recommendedName>
    <alternativeName>
        <fullName evidence="5">Diadenosine 5',5'''-P1,P4-tetraphosphate asymmetrical hydrolase</fullName>
    </alternativeName>
</protein>
<dbReference type="GO" id="GO:0006167">
    <property type="term" value="P:AMP biosynthetic process"/>
    <property type="evidence" value="ECO:0007669"/>
    <property type="project" value="TreeGrafter"/>
</dbReference>
<evidence type="ECO:0000313" key="8">
    <source>
        <dbReference type="EMBL" id="OHA46619.1"/>
    </source>
</evidence>
<dbReference type="InterPro" id="IPR003565">
    <property type="entry name" value="Tetra_PHTase"/>
</dbReference>
<comment type="caution">
    <text evidence="8">The sequence shown here is derived from an EMBL/GenBank/DDBJ whole genome shotgun (WGS) entry which is preliminary data.</text>
</comment>
<sequence>MRPEISAGAIIFRRYKKIRQYLLLHYEAGHWDFAKGHLEAGEKAEQAARREIFEETGLKNIKLFNNFREVMQYWMWSYAQKKRGRPTRTLKTVTFFLGEAYGGNVRLSHEHTGYVWLPYNEAVKLATYKNAKDLIKKAEAFLAKH</sequence>
<evidence type="ECO:0000313" key="9">
    <source>
        <dbReference type="Proteomes" id="UP000178869"/>
    </source>
</evidence>
<dbReference type="PROSITE" id="PS51462">
    <property type="entry name" value="NUDIX"/>
    <property type="match status" value="1"/>
</dbReference>
<feature type="domain" description="Nudix hydrolase" evidence="7">
    <location>
        <begin position="2"/>
        <end position="139"/>
    </location>
</feature>
<dbReference type="InterPro" id="IPR000086">
    <property type="entry name" value="NUDIX_hydrolase_dom"/>
</dbReference>
<evidence type="ECO:0000256" key="2">
    <source>
        <dbReference type="ARBA" id="ARBA00018911"/>
    </source>
</evidence>
<dbReference type="Gene3D" id="3.90.79.10">
    <property type="entry name" value="Nucleoside Triphosphate Pyrophosphohydrolase"/>
    <property type="match status" value="1"/>
</dbReference>
<dbReference type="InterPro" id="IPR051325">
    <property type="entry name" value="Nudix_hydrolase_domain"/>
</dbReference>
<dbReference type="EMBL" id="MHSR01000013">
    <property type="protein sequence ID" value="OHA46619.1"/>
    <property type="molecule type" value="Genomic_DNA"/>
</dbReference>
<dbReference type="PANTHER" id="PTHR21340">
    <property type="entry name" value="DIADENOSINE 5,5-P1,P4-TETRAPHOSPHATE PYROPHOSPHOHYDROLASE MUTT"/>
    <property type="match status" value="1"/>
</dbReference>
<dbReference type="InterPro" id="IPR015797">
    <property type="entry name" value="NUDIX_hydrolase-like_dom_sf"/>
</dbReference>
<gene>
    <name evidence="8" type="ORF">A2828_01800</name>
</gene>
<accession>A0A1G2PFT5</accession>
<evidence type="ECO:0000256" key="6">
    <source>
        <dbReference type="RuleBase" id="RU003476"/>
    </source>
</evidence>
<dbReference type="AlphaFoldDB" id="A0A1G2PFT5"/>
<evidence type="ECO:0000256" key="4">
    <source>
        <dbReference type="ARBA" id="ARBA00022801"/>
    </source>
</evidence>
<dbReference type="GO" id="GO:0004081">
    <property type="term" value="F:bis(5'-nucleosyl)-tetraphosphatase (asymmetrical) activity"/>
    <property type="evidence" value="ECO:0007669"/>
    <property type="project" value="TreeGrafter"/>
</dbReference>
<dbReference type="InterPro" id="IPR020476">
    <property type="entry name" value="Nudix_hydrolase"/>
</dbReference>